<dbReference type="AlphaFoldDB" id="A0A2M4D6K6"/>
<evidence type="ECO:0000313" key="2">
    <source>
        <dbReference type="EMBL" id="MBW73214.1"/>
    </source>
</evidence>
<keyword evidence="1" id="KW-0472">Membrane</keyword>
<organism evidence="2">
    <name type="scientific">Anopheles darlingi</name>
    <name type="common">Mosquito</name>
    <dbReference type="NCBI Taxonomy" id="43151"/>
    <lineage>
        <taxon>Eukaryota</taxon>
        <taxon>Metazoa</taxon>
        <taxon>Ecdysozoa</taxon>
        <taxon>Arthropoda</taxon>
        <taxon>Hexapoda</taxon>
        <taxon>Insecta</taxon>
        <taxon>Pterygota</taxon>
        <taxon>Neoptera</taxon>
        <taxon>Endopterygota</taxon>
        <taxon>Diptera</taxon>
        <taxon>Nematocera</taxon>
        <taxon>Culicoidea</taxon>
        <taxon>Culicidae</taxon>
        <taxon>Anophelinae</taxon>
        <taxon>Anopheles</taxon>
    </lineage>
</organism>
<name>A0A2M4D6K6_ANODA</name>
<protein>
    <submittedName>
        <fullName evidence="2">Uncharacterized protein</fullName>
    </submittedName>
</protein>
<keyword evidence="1" id="KW-0812">Transmembrane</keyword>
<keyword evidence="1" id="KW-1133">Transmembrane helix</keyword>
<dbReference type="EMBL" id="GGFL01009036">
    <property type="protein sequence ID" value="MBW73214.1"/>
    <property type="molecule type" value="Transcribed_RNA"/>
</dbReference>
<accession>A0A2M4D6K6</accession>
<reference evidence="2" key="1">
    <citation type="submission" date="2018-01" db="EMBL/GenBank/DDBJ databases">
        <title>An insight into the sialome of Amazonian anophelines.</title>
        <authorList>
            <person name="Ribeiro J.M."/>
            <person name="Scarpassa V."/>
            <person name="Calvo E."/>
        </authorList>
    </citation>
    <scope>NUCLEOTIDE SEQUENCE</scope>
</reference>
<sequence>MEPAVAAVAMKTNGVVAVLVVVYCLFIATVSERTHALTVAVFYVRSSVCLANDRFGRVGQKQQPNAGFDDDFRVENCIILTLIINIIVIVCPTIRTKQMFAQRHTIH</sequence>
<feature type="transmembrane region" description="Helical" evidence="1">
    <location>
        <begin position="78"/>
        <end position="94"/>
    </location>
</feature>
<feature type="transmembrane region" description="Helical" evidence="1">
    <location>
        <begin position="12"/>
        <end position="30"/>
    </location>
</feature>
<evidence type="ECO:0000256" key="1">
    <source>
        <dbReference type="SAM" id="Phobius"/>
    </source>
</evidence>
<proteinExistence type="predicted"/>